<feature type="coiled-coil region" evidence="10">
    <location>
        <begin position="442"/>
        <end position="490"/>
    </location>
</feature>
<feature type="region of interest" description="Disordered" evidence="11">
    <location>
        <begin position="1"/>
        <end position="69"/>
    </location>
</feature>
<comment type="subcellular location">
    <subcellularLocation>
        <location evidence="2">Chromosome</location>
    </subcellularLocation>
    <subcellularLocation>
        <location evidence="1">Nucleus</location>
    </subcellularLocation>
</comment>
<dbReference type="GO" id="GO:0005634">
    <property type="term" value="C:nucleus"/>
    <property type="evidence" value="ECO:0007669"/>
    <property type="project" value="UniProtKB-SubCell"/>
</dbReference>
<keyword evidence="5" id="KW-0158">Chromosome</keyword>
<keyword evidence="8 10" id="KW-0175">Coiled coil</keyword>
<reference evidence="13" key="1">
    <citation type="journal article" date="2020" name="Stud. Mycol.">
        <title>101 Dothideomycetes genomes: a test case for predicting lifestyles and emergence of pathogens.</title>
        <authorList>
            <person name="Haridas S."/>
            <person name="Albert R."/>
            <person name="Binder M."/>
            <person name="Bloem J."/>
            <person name="Labutti K."/>
            <person name="Salamov A."/>
            <person name="Andreopoulos B."/>
            <person name="Baker S."/>
            <person name="Barry K."/>
            <person name="Bills G."/>
            <person name="Bluhm B."/>
            <person name="Cannon C."/>
            <person name="Castanera R."/>
            <person name="Culley D."/>
            <person name="Daum C."/>
            <person name="Ezra D."/>
            <person name="Gonzalez J."/>
            <person name="Henrissat B."/>
            <person name="Kuo A."/>
            <person name="Liang C."/>
            <person name="Lipzen A."/>
            <person name="Lutzoni F."/>
            <person name="Magnuson J."/>
            <person name="Mondo S."/>
            <person name="Nolan M."/>
            <person name="Ohm R."/>
            <person name="Pangilinan J."/>
            <person name="Park H.-J."/>
            <person name="Ramirez L."/>
            <person name="Alfaro M."/>
            <person name="Sun H."/>
            <person name="Tritt A."/>
            <person name="Yoshinaga Y."/>
            <person name="Zwiers L.-H."/>
            <person name="Turgeon B."/>
            <person name="Goodwin S."/>
            <person name="Spatafora J."/>
            <person name="Crous P."/>
            <person name="Grigoriev I."/>
        </authorList>
    </citation>
    <scope>NUCLEOTIDE SEQUENCE</scope>
    <source>
        <strain evidence="13">CBS 130266</strain>
    </source>
</reference>
<dbReference type="EMBL" id="MU007015">
    <property type="protein sequence ID" value="KAF2434889.1"/>
    <property type="molecule type" value="Genomic_DNA"/>
</dbReference>
<evidence type="ECO:0000313" key="13">
    <source>
        <dbReference type="EMBL" id="KAF2434889.1"/>
    </source>
</evidence>
<protein>
    <recommendedName>
        <fullName evidence="4">Structural maintenance of chromosomes protein 5</fullName>
    </recommendedName>
</protein>
<sequence length="1123" mass="128248">MPSNRLPLRRPHEDVDSEDEVSTGDESSTGSQSSKRQRLSPEASSKTSENDVLPPSWGSHSRQRPAKVHARGAIVRIKVKNFVTYTATEFRLGPNLNMILGPNGTGKSTVVCAICLGLGSKPSVLGRAKDIGEYVKHGYREADVEIELAVGPGSKDPNPVIGHNIKREGNKSTYTLNGKRVSHQEIVNLTKSYHIQIDNLCQFLPQDRVVEFAKMTPVQLLESTQKAAAPEEMTTWHNTLKKLGADRKTRLATQEESRNELNKLQARQNQEKADVDRLTERANLQTRVNAYEKCKPIVQYNFEKTKYEEMRTRKQELEAEYNELQAEVEPTLAELNAKKEYKNRLVQCVQHRKKLVEKMEVICKNDAKKLEDLREKLVDCDSQMDVAKSQYKRTQTDMTKTRNDLSQAQHQLEMAPPELDTGANNEKVRLLNAETRKHTIKIRELDQGLNDIQDEARNKKLERSQLHADLERLRSRAGQQQQKIAQVSSDAAKAWSWLQRNQNIFKEKVYGPAIVECNIKDPRYAAAVESMLSAGEFLCFTATNNDDWKLLQDRLMGDLRLTNIHTRNCQVSLGHFKSPMSPEELEECGLDGFAIDYLEGPEPVLSMLCDNRGLHRSAVSLRTGNDEQYERLKDSAVQSWVAGKRSYKISRRREYGPDAVSTSVGQISDARFWTGQSVDRDAENSLNAKIREVETDLGAMQDRHEETKQEIKELDKLNEGIATEKASLQKEKDAYQKIKGELAALPTRIANLEDKIKSLHDSRDEYMEARQRILDTKQNICLERGQAAIQYSMRVGSLRSLHTELFQAELWSIEADSELHLLNERSAEVKRMLDDRKKEVQELSRSVLTQKEVATKLARQIKVLQMEMTDELEIEIWSEYGQDPETTPASLDAKILETKQRIELLHGGNPNAIIQYEKRKRDIEKLTQSLENFERDLATLNDEIKEIRDQWEPKLEEIVANISAAFTHNFQQIGCAGQVGVHKDDEDFKEWAIELKVKFREHEQLSILDSHRQSGGERAVSTVFFLMALQSLARSPFRVVDEINQGMDPRNERMVHERMVDIACKENTSQYFLITPKLLSGLRYDARMQTHIIYSGQTMPEETGPMNLKNYMQIALRVGGKAN</sequence>
<dbReference type="AlphaFoldDB" id="A0A9P4NYQ3"/>
<evidence type="ECO:0000256" key="5">
    <source>
        <dbReference type="ARBA" id="ARBA00022454"/>
    </source>
</evidence>
<dbReference type="PANTHER" id="PTHR45916:SF1">
    <property type="entry name" value="STRUCTURAL MAINTENANCE OF CHROMOSOMES PROTEIN 5"/>
    <property type="match status" value="1"/>
</dbReference>
<proteinExistence type="inferred from homology"/>
<dbReference type="GO" id="GO:0030915">
    <property type="term" value="C:Smc5-Smc6 complex"/>
    <property type="evidence" value="ECO:0007669"/>
    <property type="project" value="UniProtKB-ARBA"/>
</dbReference>
<evidence type="ECO:0000259" key="12">
    <source>
        <dbReference type="Pfam" id="PF02463"/>
    </source>
</evidence>
<evidence type="ECO:0000256" key="7">
    <source>
        <dbReference type="ARBA" id="ARBA00022840"/>
    </source>
</evidence>
<evidence type="ECO:0000256" key="2">
    <source>
        <dbReference type="ARBA" id="ARBA00004286"/>
    </source>
</evidence>
<evidence type="ECO:0000256" key="9">
    <source>
        <dbReference type="ARBA" id="ARBA00023242"/>
    </source>
</evidence>
<dbReference type="InterPro" id="IPR027417">
    <property type="entry name" value="P-loop_NTPase"/>
</dbReference>
<keyword evidence="9" id="KW-0539">Nucleus</keyword>
<feature type="coiled-coil region" evidence="10">
    <location>
        <begin position="916"/>
        <end position="950"/>
    </location>
</feature>
<comment type="similarity">
    <text evidence="3">Belongs to the SMC family. SMC5 subfamily.</text>
</comment>
<dbReference type="GO" id="GO:0005524">
    <property type="term" value="F:ATP binding"/>
    <property type="evidence" value="ECO:0007669"/>
    <property type="project" value="UniProtKB-KW"/>
</dbReference>
<evidence type="ECO:0000256" key="10">
    <source>
        <dbReference type="SAM" id="Coils"/>
    </source>
</evidence>
<keyword evidence="6" id="KW-0547">Nucleotide-binding</keyword>
<dbReference type="SUPFAM" id="SSF52540">
    <property type="entry name" value="P-loop containing nucleoside triphosphate hydrolases"/>
    <property type="match status" value="2"/>
</dbReference>
<feature type="compositionally biased region" description="Polar residues" evidence="11">
    <location>
        <begin position="24"/>
        <end position="34"/>
    </location>
</feature>
<dbReference type="InterPro" id="IPR003395">
    <property type="entry name" value="RecF/RecN/SMC_N"/>
</dbReference>
<name>A0A9P4NYQ3_9PEZI</name>
<dbReference type="GO" id="GO:0000724">
    <property type="term" value="P:double-strand break repair via homologous recombination"/>
    <property type="evidence" value="ECO:0007669"/>
    <property type="project" value="TreeGrafter"/>
</dbReference>
<dbReference type="Pfam" id="PF02463">
    <property type="entry name" value="SMC_N"/>
    <property type="match status" value="1"/>
</dbReference>
<feature type="coiled-coil region" evidence="10">
    <location>
        <begin position="690"/>
        <end position="779"/>
    </location>
</feature>
<evidence type="ECO:0000256" key="11">
    <source>
        <dbReference type="SAM" id="MobiDB-lite"/>
    </source>
</evidence>
<organism evidence="13 14">
    <name type="scientific">Tothia fuscella</name>
    <dbReference type="NCBI Taxonomy" id="1048955"/>
    <lineage>
        <taxon>Eukaryota</taxon>
        <taxon>Fungi</taxon>
        <taxon>Dikarya</taxon>
        <taxon>Ascomycota</taxon>
        <taxon>Pezizomycotina</taxon>
        <taxon>Dothideomycetes</taxon>
        <taxon>Pleosporomycetidae</taxon>
        <taxon>Venturiales</taxon>
        <taxon>Cylindrosympodiaceae</taxon>
        <taxon>Tothia</taxon>
    </lineage>
</organism>
<dbReference type="Proteomes" id="UP000800235">
    <property type="component" value="Unassembled WGS sequence"/>
</dbReference>
<evidence type="ECO:0000313" key="14">
    <source>
        <dbReference type="Proteomes" id="UP000800235"/>
    </source>
</evidence>
<evidence type="ECO:0000256" key="1">
    <source>
        <dbReference type="ARBA" id="ARBA00004123"/>
    </source>
</evidence>
<dbReference type="FunFam" id="3.40.50.300:FF:001301">
    <property type="entry name" value="Structural maintenance of chromosomes 5"/>
    <property type="match status" value="1"/>
</dbReference>
<accession>A0A9P4NYQ3</accession>
<feature type="domain" description="RecF/RecN/SMC N-terminal" evidence="12">
    <location>
        <begin position="74"/>
        <end position="1075"/>
    </location>
</feature>
<evidence type="ECO:0000256" key="8">
    <source>
        <dbReference type="ARBA" id="ARBA00023054"/>
    </source>
</evidence>
<dbReference type="OrthoDB" id="10254973at2759"/>
<keyword evidence="7" id="KW-0067">ATP-binding</keyword>
<dbReference type="Gene3D" id="3.40.50.300">
    <property type="entry name" value="P-loop containing nucleotide triphosphate hydrolases"/>
    <property type="match status" value="2"/>
</dbReference>
<evidence type="ECO:0000256" key="3">
    <source>
        <dbReference type="ARBA" id="ARBA00010171"/>
    </source>
</evidence>
<evidence type="ECO:0000256" key="6">
    <source>
        <dbReference type="ARBA" id="ARBA00022741"/>
    </source>
</evidence>
<comment type="caution">
    <text evidence="13">The sequence shown here is derived from an EMBL/GenBank/DDBJ whole genome shotgun (WGS) entry which is preliminary data.</text>
</comment>
<feature type="coiled-coil region" evidence="10">
    <location>
        <begin position="251"/>
        <end position="411"/>
    </location>
</feature>
<dbReference type="PANTHER" id="PTHR45916">
    <property type="entry name" value="STRUCTURAL MAINTENANCE OF CHROMOSOMES PROTEIN 5"/>
    <property type="match status" value="1"/>
</dbReference>
<gene>
    <name evidence="13" type="ORF">EJ08DRAFT_657099</name>
</gene>
<evidence type="ECO:0000256" key="4">
    <source>
        <dbReference type="ARBA" id="ARBA00018687"/>
    </source>
</evidence>
<dbReference type="GO" id="GO:0003697">
    <property type="term" value="F:single-stranded DNA binding"/>
    <property type="evidence" value="ECO:0007669"/>
    <property type="project" value="TreeGrafter"/>
</dbReference>
<keyword evidence="14" id="KW-1185">Reference proteome</keyword>